<dbReference type="AlphaFoldDB" id="A0A060HGH2"/>
<keyword evidence="4" id="KW-0694">RNA-binding</keyword>
<evidence type="ECO:0000256" key="5">
    <source>
        <dbReference type="SAM" id="MobiDB-lite"/>
    </source>
</evidence>
<dbReference type="Pfam" id="PF16906">
    <property type="entry name" value="Ribosomal_L26"/>
    <property type="match status" value="1"/>
</dbReference>
<dbReference type="SUPFAM" id="SSF50104">
    <property type="entry name" value="Translation proteins SH3-like domain"/>
    <property type="match status" value="1"/>
</dbReference>
<evidence type="ECO:0000313" key="8">
    <source>
        <dbReference type="Proteomes" id="UP000027093"/>
    </source>
</evidence>
<feature type="region of interest" description="Disordered" evidence="5">
    <location>
        <begin position="107"/>
        <end position="149"/>
    </location>
</feature>
<comment type="similarity">
    <text evidence="1 4">Belongs to the universal ribosomal protein uL24 family.</text>
</comment>
<dbReference type="EMBL" id="CP007536">
    <property type="protein sequence ID" value="AIC14698.1"/>
    <property type="molecule type" value="Genomic_DNA"/>
</dbReference>
<dbReference type="RefSeq" id="WP_075053864.1">
    <property type="nucleotide sequence ID" value="NZ_CP007536.1"/>
</dbReference>
<dbReference type="Proteomes" id="UP000027093">
    <property type="component" value="Chromosome"/>
</dbReference>
<dbReference type="InterPro" id="IPR005756">
    <property type="entry name" value="Ribosomal_uL24_euk/arc"/>
</dbReference>
<evidence type="ECO:0000256" key="1">
    <source>
        <dbReference type="ARBA" id="ARBA00010618"/>
    </source>
</evidence>
<evidence type="ECO:0000256" key="2">
    <source>
        <dbReference type="ARBA" id="ARBA00022980"/>
    </source>
</evidence>
<evidence type="ECO:0000256" key="4">
    <source>
        <dbReference type="HAMAP-Rule" id="MF_01326"/>
    </source>
</evidence>
<dbReference type="OrthoDB" id="10899at2157"/>
<name>A0A060HGH2_9ARCH</name>
<reference evidence="7 8" key="1">
    <citation type="journal article" date="2014" name="Int. J. Syst. Evol. Microbiol.">
        <title>Nitrososphaera viennensis gen. nov., sp. nov., an aerobic and mesophilic, ammonia-oxidizing archaeon from soil and a member of the archaeal phylum Thaumarchaeota.</title>
        <authorList>
            <person name="Stieglmeier M."/>
            <person name="Klingl A."/>
            <person name="Alves R.J."/>
            <person name="Rittmann S.K."/>
            <person name="Melcher M."/>
            <person name="Leisch N."/>
            <person name="Schleper C."/>
        </authorList>
    </citation>
    <scope>NUCLEOTIDE SEQUENCE [LARGE SCALE GENOMIC DNA]</scope>
    <source>
        <strain evidence="7">EN76</strain>
    </source>
</reference>
<dbReference type="HOGENOM" id="CLU_093240_2_0_2"/>
<dbReference type="Pfam" id="PF00467">
    <property type="entry name" value="KOW"/>
    <property type="match status" value="1"/>
</dbReference>
<dbReference type="InterPro" id="IPR041988">
    <property type="entry name" value="Ribosomal_uL24_KOW"/>
</dbReference>
<dbReference type="GeneID" id="74945764"/>
<accession>A0A060HGH2</accession>
<dbReference type="GO" id="GO:0015934">
    <property type="term" value="C:large ribosomal subunit"/>
    <property type="evidence" value="ECO:0007669"/>
    <property type="project" value="UniProtKB-UniRule"/>
</dbReference>
<dbReference type="PANTHER" id="PTHR11143">
    <property type="entry name" value="60S RIBOSOMAL PROTEIN L26 FAMILY MEMBER"/>
    <property type="match status" value="1"/>
</dbReference>
<dbReference type="InterPro" id="IPR014722">
    <property type="entry name" value="Rib_uL2_dom2"/>
</dbReference>
<dbReference type="STRING" id="926571.NVIE_005020"/>
<protein>
    <recommendedName>
        <fullName evidence="4">Large ribosomal subunit protein uL24</fullName>
    </recommendedName>
</protein>
<dbReference type="GO" id="GO:0006412">
    <property type="term" value="P:translation"/>
    <property type="evidence" value="ECO:0007669"/>
    <property type="project" value="UniProtKB-UniRule"/>
</dbReference>
<keyword evidence="4" id="KW-0699">rRNA-binding</keyword>
<evidence type="ECO:0000256" key="3">
    <source>
        <dbReference type="ARBA" id="ARBA00023274"/>
    </source>
</evidence>
<dbReference type="GO" id="GO:0019843">
    <property type="term" value="F:rRNA binding"/>
    <property type="evidence" value="ECO:0007669"/>
    <property type="project" value="UniProtKB-UniRule"/>
</dbReference>
<comment type="function">
    <text evidence="4">Located at the polypeptide exit tunnel on the outside of the subunit.</text>
</comment>
<keyword evidence="3 4" id="KW-0687">Ribonucleoprotein</keyword>
<sequence>MTIHPKLLHVPKHQRDNMVGATLSDSLRQQYKRRSARVIKGDSVKVMRGEYKGVEGKVDKVNTIEGTLEIEGIQREKVRGGQVKVPIHASNVMITGLKTDDKYRSAMLSGQKQQAAPKKEKKAEAKPEAEAKPKAAKAAKKEKKEEETS</sequence>
<comment type="function">
    <text evidence="4">One of two assembly initiator proteins, it binds directly to the 5'-end of the 23S rRNA, where it nucleates assembly of the 50S subunit.</text>
</comment>
<dbReference type="InterPro" id="IPR008991">
    <property type="entry name" value="Translation_prot_SH3-like_sf"/>
</dbReference>
<keyword evidence="8" id="KW-1185">Reference proteome</keyword>
<dbReference type="HAMAP" id="MF_01326_A">
    <property type="entry name" value="Ribosomal_uL24_A"/>
    <property type="match status" value="1"/>
</dbReference>
<dbReference type="GO" id="GO:0003735">
    <property type="term" value="F:structural constituent of ribosome"/>
    <property type="evidence" value="ECO:0007669"/>
    <property type="project" value="UniProtKB-UniRule"/>
</dbReference>
<dbReference type="InterPro" id="IPR005825">
    <property type="entry name" value="Ribosomal_uL24_CS"/>
</dbReference>
<evidence type="ECO:0000313" key="7">
    <source>
        <dbReference type="EMBL" id="AIC14698.1"/>
    </source>
</evidence>
<organism evidence="7 8">
    <name type="scientific">Nitrososphaera viennensis EN76</name>
    <dbReference type="NCBI Taxonomy" id="926571"/>
    <lineage>
        <taxon>Archaea</taxon>
        <taxon>Nitrososphaerota</taxon>
        <taxon>Nitrososphaeria</taxon>
        <taxon>Nitrososphaerales</taxon>
        <taxon>Nitrososphaeraceae</taxon>
        <taxon>Nitrososphaera</taxon>
    </lineage>
</organism>
<dbReference type="InterPro" id="IPR005824">
    <property type="entry name" value="KOW"/>
</dbReference>
<dbReference type="PROSITE" id="PS01108">
    <property type="entry name" value="RIBOSOMAL_L24"/>
    <property type="match status" value="1"/>
</dbReference>
<keyword evidence="2 4" id="KW-0689">Ribosomal protein</keyword>
<feature type="domain" description="KOW" evidence="6">
    <location>
        <begin position="40"/>
        <end position="62"/>
    </location>
</feature>
<dbReference type="CDD" id="cd06089">
    <property type="entry name" value="KOW_RPL26"/>
    <property type="match status" value="1"/>
</dbReference>
<gene>
    <name evidence="7" type="primary">rpl24p</name>
    <name evidence="4" type="synonym">rpl24</name>
    <name evidence="7" type="ORF">NVIE_005020</name>
</gene>
<evidence type="ECO:0000259" key="6">
    <source>
        <dbReference type="Pfam" id="PF00467"/>
    </source>
</evidence>
<proteinExistence type="inferred from homology"/>
<dbReference type="KEGG" id="nvn:NVIE_005020"/>
<comment type="subunit">
    <text evidence="4">Part of the 50S ribosomal subunit.</text>
</comment>
<dbReference type="Gene3D" id="2.30.30.30">
    <property type="match status" value="1"/>
</dbReference>
<dbReference type="NCBIfam" id="TIGR01080">
    <property type="entry name" value="rplX_A_E"/>
    <property type="match status" value="1"/>
</dbReference>
<feature type="compositionally biased region" description="Basic and acidic residues" evidence="5">
    <location>
        <begin position="117"/>
        <end position="133"/>
    </location>
</feature>